<comment type="caution">
    <text evidence="1">The sequence shown here is derived from an EMBL/GenBank/DDBJ whole genome shotgun (WGS) entry which is preliminary data.</text>
</comment>
<dbReference type="AlphaFoldDB" id="A0A371GA75"/>
<evidence type="ECO:0000313" key="2">
    <source>
        <dbReference type="Proteomes" id="UP000257109"/>
    </source>
</evidence>
<name>A0A371GA75_MUCPR</name>
<reference evidence="1" key="1">
    <citation type="submission" date="2018-05" db="EMBL/GenBank/DDBJ databases">
        <title>Draft genome of Mucuna pruriens seed.</title>
        <authorList>
            <person name="Nnadi N.E."/>
            <person name="Vos R."/>
            <person name="Hasami M.H."/>
            <person name="Devisetty U.K."/>
            <person name="Aguiy J.C."/>
        </authorList>
    </citation>
    <scope>NUCLEOTIDE SEQUENCE [LARGE SCALE GENOMIC DNA]</scope>
    <source>
        <strain evidence="1">JCA_2017</strain>
    </source>
</reference>
<accession>A0A371GA75</accession>
<keyword evidence="2" id="KW-1185">Reference proteome</keyword>
<organism evidence="1 2">
    <name type="scientific">Mucuna pruriens</name>
    <name type="common">Velvet bean</name>
    <name type="synonym">Dolichos pruriens</name>
    <dbReference type="NCBI Taxonomy" id="157652"/>
    <lineage>
        <taxon>Eukaryota</taxon>
        <taxon>Viridiplantae</taxon>
        <taxon>Streptophyta</taxon>
        <taxon>Embryophyta</taxon>
        <taxon>Tracheophyta</taxon>
        <taxon>Spermatophyta</taxon>
        <taxon>Magnoliopsida</taxon>
        <taxon>eudicotyledons</taxon>
        <taxon>Gunneridae</taxon>
        <taxon>Pentapetalae</taxon>
        <taxon>rosids</taxon>
        <taxon>fabids</taxon>
        <taxon>Fabales</taxon>
        <taxon>Fabaceae</taxon>
        <taxon>Papilionoideae</taxon>
        <taxon>50 kb inversion clade</taxon>
        <taxon>NPAAA clade</taxon>
        <taxon>indigoferoid/millettioid clade</taxon>
        <taxon>Phaseoleae</taxon>
        <taxon>Mucuna</taxon>
    </lineage>
</organism>
<evidence type="ECO:0000313" key="1">
    <source>
        <dbReference type="EMBL" id="RDX87464.1"/>
    </source>
</evidence>
<protein>
    <recommendedName>
        <fullName evidence="3">Reverse transcriptase Ty1/copia-type domain-containing protein</fullName>
    </recommendedName>
</protein>
<evidence type="ECO:0008006" key="3">
    <source>
        <dbReference type="Google" id="ProtNLM"/>
    </source>
</evidence>
<feature type="non-terminal residue" evidence="1">
    <location>
        <position position="1"/>
    </location>
</feature>
<proteinExistence type="predicted"/>
<sequence length="110" mass="12952">MDDEIHVIGKNEMWKSTNVPTDKRSIEVTWVYKTKYNPNGNIDRFRLVYVEQPKGYVARGKEDKVYRLKKALYELKFMEESRVYHLQEKQPIVALSTAKAEHIAKTNCAM</sequence>
<gene>
    <name evidence="1" type="ORF">CR513_31060</name>
</gene>
<dbReference type="EMBL" id="QJKJ01006222">
    <property type="protein sequence ID" value="RDX87464.1"/>
    <property type="molecule type" value="Genomic_DNA"/>
</dbReference>
<dbReference type="Proteomes" id="UP000257109">
    <property type="component" value="Unassembled WGS sequence"/>
</dbReference>
<dbReference type="OrthoDB" id="7473114at2759"/>